<name>A0ABT8S0D2_9BURK</name>
<feature type="compositionally biased region" description="Pro residues" evidence="1">
    <location>
        <begin position="114"/>
        <end position="124"/>
    </location>
</feature>
<reference evidence="3" key="1">
    <citation type="submission" date="2023-06" db="EMBL/GenBank/DDBJ databases">
        <authorList>
            <person name="Jiang Y."/>
            <person name="Liu Q."/>
        </authorList>
    </citation>
    <scope>NUCLEOTIDE SEQUENCE</scope>
    <source>
        <strain evidence="3">CGMCC 1.12090</strain>
    </source>
</reference>
<comment type="caution">
    <text evidence="3">The sequence shown here is derived from an EMBL/GenBank/DDBJ whole genome shotgun (WGS) entry which is preliminary data.</text>
</comment>
<evidence type="ECO:0000256" key="2">
    <source>
        <dbReference type="SAM" id="Phobius"/>
    </source>
</evidence>
<feature type="compositionally biased region" description="Low complexity" evidence="1">
    <location>
        <begin position="160"/>
        <end position="173"/>
    </location>
</feature>
<dbReference type="PRINTS" id="PR01217">
    <property type="entry name" value="PRICHEXTENSN"/>
</dbReference>
<dbReference type="RefSeq" id="WP_301806927.1">
    <property type="nucleotide sequence ID" value="NZ_JAUJZH010000005.1"/>
</dbReference>
<accession>A0ABT8S0D2</accession>
<sequence>MSAANDAPDDLRDDRLRKALLHAPDQNAAPDWRLRKAILRDAHDAVGATDPATDAAELERAARPWWQSTGRGRRGKRWGAVFAIALAALVAGVLWQRQPPGPKLDAEIAKDVPRPAPPKPPAPASAPADGPVASLLPSLEPIPMPPPPAPAPPPPPPATAPLRTLPPARVAPPVAIPPPPRGPATLPSIDERAPGQVAPGVAAALPPNPARKTPPTVRTDETDPPTFDALATWSRITISRRGGESRSLSRPEARELNALLGSAALSAVGPRPLGGTPEWRVTLERGPDSLAVFEISGAQVRWREGRAPPATGAPSPQALAALRQALQEAVKAPEAAAAPEPPRNP</sequence>
<evidence type="ECO:0000256" key="1">
    <source>
        <dbReference type="SAM" id="MobiDB-lite"/>
    </source>
</evidence>
<feature type="compositionally biased region" description="Low complexity" evidence="1">
    <location>
        <begin position="125"/>
        <end position="139"/>
    </location>
</feature>
<keyword evidence="4" id="KW-1185">Reference proteome</keyword>
<feature type="compositionally biased region" description="Pro residues" evidence="1">
    <location>
        <begin position="140"/>
        <end position="159"/>
    </location>
</feature>
<keyword evidence="2" id="KW-0472">Membrane</keyword>
<evidence type="ECO:0000313" key="3">
    <source>
        <dbReference type="EMBL" id="MDO1532379.1"/>
    </source>
</evidence>
<feature type="compositionally biased region" description="Basic and acidic residues" evidence="1">
    <location>
        <begin position="104"/>
        <end position="113"/>
    </location>
</feature>
<organism evidence="3 4">
    <name type="scientific">Variovorax ginsengisoli</name>
    <dbReference type="NCBI Taxonomy" id="363844"/>
    <lineage>
        <taxon>Bacteria</taxon>
        <taxon>Pseudomonadati</taxon>
        <taxon>Pseudomonadota</taxon>
        <taxon>Betaproteobacteria</taxon>
        <taxon>Burkholderiales</taxon>
        <taxon>Comamonadaceae</taxon>
        <taxon>Variovorax</taxon>
    </lineage>
</organism>
<keyword evidence="2" id="KW-0812">Transmembrane</keyword>
<keyword evidence="2" id="KW-1133">Transmembrane helix</keyword>
<dbReference type="Proteomes" id="UP001169027">
    <property type="component" value="Unassembled WGS sequence"/>
</dbReference>
<dbReference type="EMBL" id="JAUKVY010000005">
    <property type="protein sequence ID" value="MDO1532379.1"/>
    <property type="molecule type" value="Genomic_DNA"/>
</dbReference>
<protein>
    <submittedName>
        <fullName evidence="3">Uncharacterized protein</fullName>
    </submittedName>
</protein>
<feature type="compositionally biased region" description="Low complexity" evidence="1">
    <location>
        <begin position="194"/>
        <end position="205"/>
    </location>
</feature>
<feature type="transmembrane region" description="Helical" evidence="2">
    <location>
        <begin position="78"/>
        <end position="95"/>
    </location>
</feature>
<proteinExistence type="predicted"/>
<feature type="region of interest" description="Disordered" evidence="1">
    <location>
        <begin position="98"/>
        <end position="227"/>
    </location>
</feature>
<gene>
    <name evidence="3" type="ORF">Q2T77_08770</name>
</gene>
<evidence type="ECO:0000313" key="4">
    <source>
        <dbReference type="Proteomes" id="UP001169027"/>
    </source>
</evidence>